<feature type="domain" description="G" evidence="2">
    <location>
        <begin position="10"/>
        <end position="115"/>
    </location>
</feature>
<evidence type="ECO:0000259" key="2">
    <source>
        <dbReference type="Pfam" id="PF01926"/>
    </source>
</evidence>
<evidence type="ECO:0000256" key="1">
    <source>
        <dbReference type="SAM" id="Phobius"/>
    </source>
</evidence>
<keyword evidence="1" id="KW-1133">Transmembrane helix</keyword>
<dbReference type="Proteomes" id="UP001589854">
    <property type="component" value="Unassembled WGS sequence"/>
</dbReference>
<accession>A0ABV6GKB3</accession>
<dbReference type="InterPro" id="IPR006073">
    <property type="entry name" value="GTP-bd"/>
</dbReference>
<dbReference type="PANTHER" id="PTHR43185">
    <property type="entry name" value="FERROUS IRON TRANSPORT PROTEIN B"/>
    <property type="match status" value="1"/>
</dbReference>
<feature type="transmembrane region" description="Helical" evidence="1">
    <location>
        <begin position="529"/>
        <end position="549"/>
    </location>
</feature>
<dbReference type="Gene3D" id="3.40.50.300">
    <property type="entry name" value="P-loop containing nucleotide triphosphate hydrolases"/>
    <property type="match status" value="1"/>
</dbReference>
<sequence length="550" mass="61346">MLAEQLPKERVVLIGLESSGKSTLFTKLIGNRIGEETNVKGTTYSIKFDQINQRTIVDTPGLTFNSSVTDHMAISEIRKSTSMILVVRGTHFQEELSQLLPLIENTEKTAIIAVTHADKMLVESKLQLKRFMLANKIPLFIVNTRVLKEEERVLLLQTLEGEHVINEEKSKLLLNLKIDKNDPAKICFDIPILGPLLSVLSLLLMFLLPVLAAYLLSEQIQPLFDNLIINMLISLTSGTPSFIESVLIGNYGLLTLGIYSFIWAFPVVVFIGLSTSIADETGLKDRIIDSLDPLLKKIGLSGQDLLPVLTGFGCNVVAIYQSRNCQLCTRKQCVSLITFGSACSYQIGATLSIFNSAGKPWLFFPYLLMLIVGGILHTRLWYKKQAARQTNILPVRKTFLQMPTVKGTFIRYARDIKQFLTQAMPIFLLICIVSTILYELKLIDFLQLLFVPLLTLLGLPYEAGAGLAFSFIRKDGILIFNENGADFITQLTDLNLLLLIFLASTLTACAVTILTMWKEFGGKLTSQFVGKQIITSVTLACLVTLIFRFF</sequence>
<dbReference type="InterPro" id="IPR050860">
    <property type="entry name" value="FeoB_GTPase"/>
</dbReference>
<dbReference type="PANTHER" id="PTHR43185:SF1">
    <property type="entry name" value="FE(2+) TRANSPORTER FEOB"/>
    <property type="match status" value="1"/>
</dbReference>
<comment type="caution">
    <text evidence="4">The sequence shown here is derived from an EMBL/GenBank/DDBJ whole genome shotgun (WGS) entry which is preliminary data.</text>
</comment>
<organism evidence="4 5">
    <name type="scientific">Metabacillus herbersteinensis</name>
    <dbReference type="NCBI Taxonomy" id="283816"/>
    <lineage>
        <taxon>Bacteria</taxon>
        <taxon>Bacillati</taxon>
        <taxon>Bacillota</taxon>
        <taxon>Bacilli</taxon>
        <taxon>Bacillales</taxon>
        <taxon>Bacillaceae</taxon>
        <taxon>Metabacillus</taxon>
    </lineage>
</organism>
<name>A0ABV6GKB3_9BACI</name>
<feature type="domain" description="Nucleoside transporter/FeoB GTPase Gate" evidence="3">
    <location>
        <begin position="261"/>
        <end position="355"/>
    </location>
</feature>
<protein>
    <submittedName>
        <fullName evidence="4">Nucleoside recognition domain-containing protein</fullName>
    </submittedName>
</protein>
<feature type="transmembrane region" description="Helical" evidence="1">
    <location>
        <begin position="360"/>
        <end position="382"/>
    </location>
</feature>
<dbReference type="InterPro" id="IPR011642">
    <property type="entry name" value="Gate_dom"/>
</dbReference>
<dbReference type="EMBL" id="JBHLVO010000028">
    <property type="protein sequence ID" value="MFC0274019.1"/>
    <property type="molecule type" value="Genomic_DNA"/>
</dbReference>
<feature type="transmembrane region" description="Helical" evidence="1">
    <location>
        <begin position="228"/>
        <end position="252"/>
    </location>
</feature>
<dbReference type="RefSeq" id="WP_378937859.1">
    <property type="nucleotide sequence ID" value="NZ_JBHLVO010000028.1"/>
</dbReference>
<feature type="transmembrane region" description="Helical" evidence="1">
    <location>
        <begin position="450"/>
        <end position="473"/>
    </location>
</feature>
<dbReference type="Pfam" id="PF07670">
    <property type="entry name" value="Gate"/>
    <property type="match status" value="2"/>
</dbReference>
<keyword evidence="5" id="KW-1185">Reference proteome</keyword>
<dbReference type="SUPFAM" id="SSF52540">
    <property type="entry name" value="P-loop containing nucleoside triphosphate hydrolases"/>
    <property type="match status" value="1"/>
</dbReference>
<evidence type="ECO:0000259" key="3">
    <source>
        <dbReference type="Pfam" id="PF07670"/>
    </source>
</evidence>
<proteinExistence type="predicted"/>
<keyword evidence="1" id="KW-0812">Transmembrane</keyword>
<evidence type="ECO:0000313" key="5">
    <source>
        <dbReference type="Proteomes" id="UP001589854"/>
    </source>
</evidence>
<reference evidence="4 5" key="1">
    <citation type="submission" date="2024-09" db="EMBL/GenBank/DDBJ databases">
        <authorList>
            <person name="Sun Q."/>
            <person name="Mori K."/>
        </authorList>
    </citation>
    <scope>NUCLEOTIDE SEQUENCE [LARGE SCALE GENOMIC DNA]</scope>
    <source>
        <strain evidence="4 5">CCM 7228</strain>
    </source>
</reference>
<feature type="transmembrane region" description="Helical" evidence="1">
    <location>
        <begin position="333"/>
        <end position="354"/>
    </location>
</feature>
<gene>
    <name evidence="4" type="ORF">ACFFIX_21940</name>
</gene>
<dbReference type="InterPro" id="IPR027417">
    <property type="entry name" value="P-loop_NTPase"/>
</dbReference>
<feature type="transmembrane region" description="Helical" evidence="1">
    <location>
        <begin position="258"/>
        <end position="278"/>
    </location>
</feature>
<feature type="domain" description="Nucleoside transporter/FeoB GTPase Gate" evidence="3">
    <location>
        <begin position="421"/>
        <end position="521"/>
    </location>
</feature>
<evidence type="ECO:0000313" key="4">
    <source>
        <dbReference type="EMBL" id="MFC0274019.1"/>
    </source>
</evidence>
<dbReference type="Pfam" id="PF01926">
    <property type="entry name" value="MMR_HSR1"/>
    <property type="match status" value="1"/>
</dbReference>
<feature type="transmembrane region" description="Helical" evidence="1">
    <location>
        <begin position="192"/>
        <end position="216"/>
    </location>
</feature>
<feature type="transmembrane region" description="Helical" evidence="1">
    <location>
        <begin position="494"/>
        <end position="517"/>
    </location>
</feature>
<keyword evidence="1" id="KW-0472">Membrane</keyword>
<feature type="transmembrane region" description="Helical" evidence="1">
    <location>
        <begin position="419"/>
        <end position="438"/>
    </location>
</feature>